<protein>
    <submittedName>
        <fullName evidence="3">14459_t:CDS:1</fullName>
    </submittedName>
</protein>
<dbReference type="OrthoDB" id="2430921at2759"/>
<evidence type="ECO:0000313" key="3">
    <source>
        <dbReference type="EMBL" id="CAG8624766.1"/>
    </source>
</evidence>
<organism evidence="3 4">
    <name type="scientific">Cetraspora pellucida</name>
    <dbReference type="NCBI Taxonomy" id="1433469"/>
    <lineage>
        <taxon>Eukaryota</taxon>
        <taxon>Fungi</taxon>
        <taxon>Fungi incertae sedis</taxon>
        <taxon>Mucoromycota</taxon>
        <taxon>Glomeromycotina</taxon>
        <taxon>Glomeromycetes</taxon>
        <taxon>Diversisporales</taxon>
        <taxon>Gigasporaceae</taxon>
        <taxon>Cetraspora</taxon>
    </lineage>
</organism>
<feature type="region of interest" description="Disordered" evidence="2">
    <location>
        <begin position="365"/>
        <end position="385"/>
    </location>
</feature>
<feature type="compositionally biased region" description="Basic and acidic residues" evidence="2">
    <location>
        <begin position="365"/>
        <end position="378"/>
    </location>
</feature>
<feature type="coiled-coil region" evidence="1">
    <location>
        <begin position="605"/>
        <end position="639"/>
    </location>
</feature>
<dbReference type="Gene3D" id="1.10.150.50">
    <property type="entry name" value="Transcription Factor, Ets-1"/>
    <property type="match status" value="1"/>
</dbReference>
<gene>
    <name evidence="3" type="ORF">CPELLU_LOCUS8101</name>
</gene>
<dbReference type="AlphaFoldDB" id="A0A9N9GPW3"/>
<accession>A0A9N9GPW3</accession>
<comment type="caution">
    <text evidence="3">The sequence shown here is derived from an EMBL/GenBank/DDBJ whole genome shotgun (WGS) entry which is preliminary data.</text>
</comment>
<dbReference type="EMBL" id="CAJVQA010005628">
    <property type="protein sequence ID" value="CAG8624766.1"/>
    <property type="molecule type" value="Genomic_DNA"/>
</dbReference>
<dbReference type="Proteomes" id="UP000789759">
    <property type="component" value="Unassembled WGS sequence"/>
</dbReference>
<evidence type="ECO:0000256" key="1">
    <source>
        <dbReference type="SAM" id="Coils"/>
    </source>
</evidence>
<dbReference type="InterPro" id="IPR013761">
    <property type="entry name" value="SAM/pointed_sf"/>
</dbReference>
<name>A0A9N9GPW3_9GLOM</name>
<evidence type="ECO:0000313" key="4">
    <source>
        <dbReference type="Proteomes" id="UP000789759"/>
    </source>
</evidence>
<evidence type="ECO:0000256" key="2">
    <source>
        <dbReference type="SAM" id="MobiDB-lite"/>
    </source>
</evidence>
<keyword evidence="4" id="KW-1185">Reference proteome</keyword>
<sequence>MHEAKISFEYSHKICVCYAKIVIDGMSISLIEENSNKASSSKNNLSHSETEIDKPDLNLEKFIDMFKKLSIETNLSSSDSESTGSDWYDLDLKKPERNASILQKKRLFFLAKNIIEISQLELNATFVVEEQRIVTIVNTIIKTINKITTNYDFLRNQLDHLIETGSVVLLISEQFADPSVLTSNSPQRSSGSSFRSFGSSLDPSSGSSQLSFSNIILTIRNHFKILFDKIMTDNNYSLDDICNMVFVEIRSLGMGKISKETIKNFYYNNGDFRDNTLNKIGAWIDKKVLSIADEVRRCKTTEQLIEFLGKQDLGLDNDNFKIIHEQKIKGQNFLSLNVDKLMQDGLKREPAKTITEFIEKIKGEEQKQQLQGEEKSLEDSGDPSSELVDKIEDWSYGNASYIFAYYAIGVQVTLVILYKPKNKKRKLNICSEKIAKFDLGHLLDRIRIMNFLQNICCLLPLIVNLCPLRESPEFQTIFRPSETVIELGYTIKKKIADERQVTHLKEIYEMLSTNNIRFSDKLEYSSIHSVNLVPHREQQEFSESDHASKMLNKKHDFKVDIWGVGNLIGSCNVTGISSELSSFSTDLCKSNPNRRPTASVALDRVKDMFRKISELRKKYADLESENTKLKQDKEEVEARFLNLK</sequence>
<keyword evidence="1" id="KW-0175">Coiled coil</keyword>
<reference evidence="3" key="1">
    <citation type="submission" date="2021-06" db="EMBL/GenBank/DDBJ databases">
        <authorList>
            <person name="Kallberg Y."/>
            <person name="Tangrot J."/>
            <person name="Rosling A."/>
        </authorList>
    </citation>
    <scope>NUCLEOTIDE SEQUENCE</scope>
    <source>
        <strain evidence="3">FL966</strain>
    </source>
</reference>
<proteinExistence type="predicted"/>